<dbReference type="Proteomes" id="UP001231518">
    <property type="component" value="Chromosome 22"/>
</dbReference>
<keyword evidence="4" id="KW-1185">Reference proteome</keyword>
<reference evidence="3" key="1">
    <citation type="submission" date="2023-03" db="EMBL/GenBank/DDBJ databases">
        <title>Chromosome-level genomes of two armyworms, Mythimna separata and Mythimna loreyi, provide insights into the biosynthesis and reception of sex pheromones.</title>
        <authorList>
            <person name="Zhao H."/>
        </authorList>
    </citation>
    <scope>NUCLEOTIDE SEQUENCE</scope>
    <source>
        <strain evidence="3">BeijingLab</strain>
        <tissue evidence="3">Pupa</tissue>
    </source>
</reference>
<dbReference type="AlphaFoldDB" id="A0AAD8DN09"/>
<dbReference type="InterPro" id="IPR012934">
    <property type="entry name" value="Znf_AD"/>
</dbReference>
<keyword evidence="1" id="KW-0862">Zinc</keyword>
<dbReference type="Gene3D" id="3.40.1800.20">
    <property type="match status" value="1"/>
</dbReference>
<feature type="binding site" evidence="1">
    <location>
        <position position="15"/>
    </location>
    <ligand>
        <name>Zn(2+)</name>
        <dbReference type="ChEBI" id="CHEBI:29105"/>
    </ligand>
</feature>
<feature type="domain" description="ZAD" evidence="2">
    <location>
        <begin position="13"/>
        <end position="90"/>
    </location>
</feature>
<dbReference type="Pfam" id="PF07776">
    <property type="entry name" value="zf-AD"/>
    <property type="match status" value="1"/>
</dbReference>
<dbReference type="EMBL" id="JARGEI010000024">
    <property type="protein sequence ID" value="KAJ8709345.1"/>
    <property type="molecule type" value="Genomic_DNA"/>
</dbReference>
<proteinExistence type="predicted"/>
<dbReference type="SMART" id="SM00868">
    <property type="entry name" value="zf-AD"/>
    <property type="match status" value="1"/>
</dbReference>
<evidence type="ECO:0000313" key="3">
    <source>
        <dbReference type="EMBL" id="KAJ8709345.1"/>
    </source>
</evidence>
<feature type="binding site" evidence="1">
    <location>
        <position position="63"/>
    </location>
    <ligand>
        <name>Zn(2+)</name>
        <dbReference type="ChEBI" id="CHEBI:29105"/>
    </ligand>
</feature>
<feature type="binding site" evidence="1">
    <location>
        <position position="18"/>
    </location>
    <ligand>
        <name>Zn(2+)</name>
        <dbReference type="ChEBI" id="CHEBI:29105"/>
    </ligand>
</feature>
<feature type="binding site" evidence="1">
    <location>
        <position position="66"/>
    </location>
    <ligand>
        <name>Zn(2+)</name>
        <dbReference type="ChEBI" id="CHEBI:29105"/>
    </ligand>
</feature>
<dbReference type="GO" id="GO:0008270">
    <property type="term" value="F:zinc ion binding"/>
    <property type="evidence" value="ECO:0007669"/>
    <property type="project" value="UniProtKB-UniRule"/>
</dbReference>
<gene>
    <name evidence="3" type="ORF">PYW07_009171</name>
</gene>
<organism evidence="3 4">
    <name type="scientific">Mythimna separata</name>
    <name type="common">Oriental armyworm</name>
    <name type="synonym">Pseudaletia separata</name>
    <dbReference type="NCBI Taxonomy" id="271217"/>
    <lineage>
        <taxon>Eukaryota</taxon>
        <taxon>Metazoa</taxon>
        <taxon>Ecdysozoa</taxon>
        <taxon>Arthropoda</taxon>
        <taxon>Hexapoda</taxon>
        <taxon>Insecta</taxon>
        <taxon>Pterygota</taxon>
        <taxon>Neoptera</taxon>
        <taxon>Endopterygota</taxon>
        <taxon>Lepidoptera</taxon>
        <taxon>Glossata</taxon>
        <taxon>Ditrysia</taxon>
        <taxon>Noctuoidea</taxon>
        <taxon>Noctuidae</taxon>
        <taxon>Noctuinae</taxon>
        <taxon>Hadenini</taxon>
        <taxon>Mythimna</taxon>
    </lineage>
</organism>
<evidence type="ECO:0000259" key="2">
    <source>
        <dbReference type="PROSITE" id="PS51915"/>
    </source>
</evidence>
<protein>
    <recommendedName>
        <fullName evidence="2">ZAD domain-containing protein</fullName>
    </recommendedName>
</protein>
<name>A0AAD8DN09_MYTSE</name>
<accession>A0AAD8DN09</accession>
<evidence type="ECO:0000313" key="4">
    <source>
        <dbReference type="Proteomes" id="UP001231518"/>
    </source>
</evidence>
<keyword evidence="1" id="KW-0479">Metal-binding</keyword>
<evidence type="ECO:0000256" key="1">
    <source>
        <dbReference type="PROSITE-ProRule" id="PRU01263"/>
    </source>
</evidence>
<dbReference type="GO" id="GO:0005634">
    <property type="term" value="C:nucleus"/>
    <property type="evidence" value="ECO:0007669"/>
    <property type="project" value="InterPro"/>
</dbReference>
<sequence length="94" mass="11531">MDMDEQLWSEARKICRICLRIDPRSFDIFNSYYVERNTLYCDMLAYCTKYILHPKDGLPPYMCRNCIEHLEDMYEFHLDCEESEKNFLWLLSVR</sequence>
<dbReference type="PROSITE" id="PS51915">
    <property type="entry name" value="ZAD"/>
    <property type="match status" value="1"/>
</dbReference>
<dbReference type="SUPFAM" id="SSF57716">
    <property type="entry name" value="Glucocorticoid receptor-like (DNA-binding domain)"/>
    <property type="match status" value="1"/>
</dbReference>
<keyword evidence="1" id="KW-0863">Zinc-finger</keyword>
<comment type="caution">
    <text evidence="3">The sequence shown here is derived from an EMBL/GenBank/DDBJ whole genome shotgun (WGS) entry which is preliminary data.</text>
</comment>